<evidence type="ECO:0000256" key="2">
    <source>
        <dbReference type="ARBA" id="ARBA00022840"/>
    </source>
</evidence>
<comment type="caution">
    <text evidence="5">The sequence shown here is derived from an EMBL/GenBank/DDBJ whole genome shotgun (WGS) entry which is preliminary data.</text>
</comment>
<dbReference type="Gene3D" id="3.40.50.300">
    <property type="entry name" value="P-loop containing nucleotide triphosphate hydrolases"/>
    <property type="match status" value="1"/>
</dbReference>
<dbReference type="AlphaFoldDB" id="A0A644ZLR0"/>
<keyword evidence="2 5" id="KW-0067">ATP-binding</keyword>
<dbReference type="EMBL" id="VSSQ01009463">
    <property type="protein sequence ID" value="MPM41706.1"/>
    <property type="molecule type" value="Genomic_DNA"/>
</dbReference>
<dbReference type="PANTHER" id="PTHR42855:SF2">
    <property type="entry name" value="DRUG RESISTANCE ABC TRANSPORTER,ATP-BINDING PROTEIN"/>
    <property type="match status" value="1"/>
</dbReference>
<evidence type="ECO:0000256" key="3">
    <source>
        <dbReference type="SAM" id="MobiDB-lite"/>
    </source>
</evidence>
<dbReference type="PANTHER" id="PTHR42855">
    <property type="entry name" value="ABC TRANSPORTER ATP-BINDING SUBUNIT"/>
    <property type="match status" value="1"/>
</dbReference>
<dbReference type="InterPro" id="IPR051309">
    <property type="entry name" value="ABCF_ATPase"/>
</dbReference>
<gene>
    <name evidence="5" type="ORF">SDC9_88362</name>
</gene>
<evidence type="ECO:0000313" key="5">
    <source>
        <dbReference type="EMBL" id="MPM41706.1"/>
    </source>
</evidence>
<protein>
    <submittedName>
        <fullName evidence="5">Putative ABC transporter ATP-binding protein</fullName>
    </submittedName>
</protein>
<dbReference type="Gene3D" id="1.10.287.380">
    <property type="entry name" value="Valyl-tRNA synthetase, C-terminal domain"/>
    <property type="match status" value="1"/>
</dbReference>
<feature type="compositionally biased region" description="Basic and acidic residues" evidence="3">
    <location>
        <begin position="98"/>
        <end position="113"/>
    </location>
</feature>
<name>A0A644ZLR0_9ZZZZ</name>
<dbReference type="SUPFAM" id="SSF52540">
    <property type="entry name" value="P-loop containing nucleoside triphosphate hydrolases"/>
    <property type="match status" value="1"/>
</dbReference>
<dbReference type="GO" id="GO:0003677">
    <property type="term" value="F:DNA binding"/>
    <property type="evidence" value="ECO:0007669"/>
    <property type="project" value="InterPro"/>
</dbReference>
<organism evidence="5">
    <name type="scientific">bioreactor metagenome</name>
    <dbReference type="NCBI Taxonomy" id="1076179"/>
    <lineage>
        <taxon>unclassified sequences</taxon>
        <taxon>metagenomes</taxon>
        <taxon>ecological metagenomes</taxon>
    </lineage>
</organism>
<dbReference type="GO" id="GO:0005524">
    <property type="term" value="F:ATP binding"/>
    <property type="evidence" value="ECO:0007669"/>
    <property type="project" value="UniProtKB-KW"/>
</dbReference>
<dbReference type="InterPro" id="IPR037118">
    <property type="entry name" value="Val-tRNA_synth_C_sf"/>
</dbReference>
<feature type="domain" description="ABC transporter Uup C-terminal" evidence="4">
    <location>
        <begin position="112"/>
        <end position="176"/>
    </location>
</feature>
<reference evidence="5" key="1">
    <citation type="submission" date="2019-08" db="EMBL/GenBank/DDBJ databases">
        <authorList>
            <person name="Kucharzyk K."/>
            <person name="Murdoch R.W."/>
            <person name="Higgins S."/>
            <person name="Loffler F."/>
        </authorList>
    </citation>
    <scope>NUCLEOTIDE SEQUENCE</scope>
</reference>
<dbReference type="InterPro" id="IPR032524">
    <property type="entry name" value="ABC_tran_C"/>
</dbReference>
<dbReference type="InterPro" id="IPR027417">
    <property type="entry name" value="P-loop_NTPase"/>
</dbReference>
<evidence type="ECO:0000256" key="1">
    <source>
        <dbReference type="ARBA" id="ARBA00022741"/>
    </source>
</evidence>
<accession>A0A644ZLR0</accession>
<keyword evidence="1" id="KW-0547">Nucleotide-binding</keyword>
<proteinExistence type="predicted"/>
<evidence type="ECO:0000259" key="4">
    <source>
        <dbReference type="Pfam" id="PF16326"/>
    </source>
</evidence>
<sequence>MACLALTSANLMLLDEPTNHLDLPSQEVLQNVLADFGGTILLVSHDRYLIDALATQIWEVVPGERTLNVFEGTYSEFKAIRQQADGTVTIKNSSASLQREKKEKSGLSKDQQRKLKERLSGLESEVNMLEQHLKSIEVQLENPPSDANKVQRLGEEYARVQKDLEERMEEWARLSEES</sequence>
<dbReference type="Pfam" id="PF16326">
    <property type="entry name" value="ABC_tran_CTD"/>
    <property type="match status" value="1"/>
</dbReference>
<feature type="region of interest" description="Disordered" evidence="3">
    <location>
        <begin position="91"/>
        <end position="113"/>
    </location>
</feature>